<reference evidence="2 3" key="1">
    <citation type="journal article" date="2012" name="PLoS Pathog.">
        <title>Diverse lifestyles and strategies of plant pathogenesis encoded in the genomes of eighteen Dothideomycetes fungi.</title>
        <authorList>
            <person name="Ohm R.A."/>
            <person name="Feau N."/>
            <person name="Henrissat B."/>
            <person name="Schoch C.L."/>
            <person name="Horwitz B.A."/>
            <person name="Barry K.W."/>
            <person name="Condon B.J."/>
            <person name="Copeland A.C."/>
            <person name="Dhillon B."/>
            <person name="Glaser F."/>
            <person name="Hesse C.N."/>
            <person name="Kosti I."/>
            <person name="LaButti K."/>
            <person name="Lindquist E.A."/>
            <person name="Lucas S."/>
            <person name="Salamov A.A."/>
            <person name="Bradshaw R.E."/>
            <person name="Ciuffetti L."/>
            <person name="Hamelin R.C."/>
            <person name="Kema G.H.J."/>
            <person name="Lawrence C."/>
            <person name="Scott J.A."/>
            <person name="Spatafora J.W."/>
            <person name="Turgeon B.G."/>
            <person name="de Wit P.J.G.M."/>
            <person name="Zhong S."/>
            <person name="Goodwin S.B."/>
            <person name="Grigoriev I.V."/>
        </authorList>
    </citation>
    <scope>NUCLEOTIDE SEQUENCE [LARGE SCALE GENOMIC DNA]</scope>
    <source>
        <strain evidence="3">C5 / ATCC 48332 / race O</strain>
    </source>
</reference>
<evidence type="ECO:0000256" key="1">
    <source>
        <dbReference type="ARBA" id="ARBA00022679"/>
    </source>
</evidence>
<dbReference type="InterPro" id="IPR051283">
    <property type="entry name" value="Sec_Metabolite_Acyltrans"/>
</dbReference>
<evidence type="ECO:0000313" key="2">
    <source>
        <dbReference type="EMBL" id="EMD92172.1"/>
    </source>
</evidence>
<dbReference type="EMBL" id="KB445575">
    <property type="protein sequence ID" value="EMD92172.1"/>
    <property type="molecule type" value="Genomic_DNA"/>
</dbReference>
<proteinExistence type="predicted"/>
<dbReference type="InterPro" id="IPR023213">
    <property type="entry name" value="CAT-like_dom_sf"/>
</dbReference>
<dbReference type="Gene3D" id="3.30.559.10">
    <property type="entry name" value="Chloramphenicol acetyltransferase-like domain"/>
    <property type="match status" value="2"/>
</dbReference>
<reference evidence="3" key="2">
    <citation type="journal article" date="2013" name="PLoS Genet.">
        <title>Comparative genome structure, secondary metabolite, and effector coding capacity across Cochliobolus pathogens.</title>
        <authorList>
            <person name="Condon B.J."/>
            <person name="Leng Y."/>
            <person name="Wu D."/>
            <person name="Bushley K.E."/>
            <person name="Ohm R.A."/>
            <person name="Otillar R."/>
            <person name="Martin J."/>
            <person name="Schackwitz W."/>
            <person name="Grimwood J."/>
            <person name="MohdZainudin N."/>
            <person name="Xue C."/>
            <person name="Wang R."/>
            <person name="Manning V.A."/>
            <person name="Dhillon B."/>
            <person name="Tu Z.J."/>
            <person name="Steffenson B.J."/>
            <person name="Salamov A."/>
            <person name="Sun H."/>
            <person name="Lowry S."/>
            <person name="LaButti K."/>
            <person name="Han J."/>
            <person name="Copeland A."/>
            <person name="Lindquist E."/>
            <person name="Barry K."/>
            <person name="Schmutz J."/>
            <person name="Baker S.E."/>
            <person name="Ciuffetti L.M."/>
            <person name="Grigoriev I.V."/>
            <person name="Zhong S."/>
            <person name="Turgeon B.G."/>
        </authorList>
    </citation>
    <scope>NUCLEOTIDE SEQUENCE [LARGE SCALE GENOMIC DNA]</scope>
    <source>
        <strain evidence="3">C5 / ATCC 48332 / race O</strain>
    </source>
</reference>
<protein>
    <recommendedName>
        <fullName evidence="4">Transferase family protein</fullName>
    </recommendedName>
</protein>
<dbReference type="AlphaFoldDB" id="M2UWI4"/>
<accession>M2UWI4</accession>
<dbReference type="PANTHER" id="PTHR31896">
    <property type="entry name" value="FAMILY REGULATORY PROTEIN, PUTATIVE (AFU_ORTHOLOGUE AFUA_3G14730)-RELATED"/>
    <property type="match status" value="1"/>
</dbReference>
<gene>
    <name evidence="2" type="ORF">COCHEDRAFT_1173792</name>
</gene>
<keyword evidence="1" id="KW-0808">Transferase</keyword>
<dbReference type="Proteomes" id="UP000016936">
    <property type="component" value="Unassembled WGS sequence"/>
</dbReference>
<evidence type="ECO:0008006" key="4">
    <source>
        <dbReference type="Google" id="ProtNLM"/>
    </source>
</evidence>
<organism evidence="2 3">
    <name type="scientific">Cochliobolus heterostrophus (strain C5 / ATCC 48332 / race O)</name>
    <name type="common">Southern corn leaf blight fungus</name>
    <name type="synonym">Bipolaris maydis</name>
    <dbReference type="NCBI Taxonomy" id="701091"/>
    <lineage>
        <taxon>Eukaryota</taxon>
        <taxon>Fungi</taxon>
        <taxon>Dikarya</taxon>
        <taxon>Ascomycota</taxon>
        <taxon>Pezizomycotina</taxon>
        <taxon>Dothideomycetes</taxon>
        <taxon>Pleosporomycetidae</taxon>
        <taxon>Pleosporales</taxon>
        <taxon>Pleosporineae</taxon>
        <taxon>Pleosporaceae</taxon>
        <taxon>Bipolaris</taxon>
    </lineage>
</organism>
<dbReference type="HOGENOM" id="CLU_041459_0_0_1"/>
<dbReference type="PANTHER" id="PTHR31896:SF64">
    <property type="entry name" value="TRICHOTHECENE 3-O-ACETYLTRANSFERASE"/>
    <property type="match status" value="1"/>
</dbReference>
<name>M2UWI4_COCH5</name>
<keyword evidence="3" id="KW-1185">Reference proteome</keyword>
<dbReference type="Pfam" id="PF02458">
    <property type="entry name" value="Transferase"/>
    <property type="match status" value="1"/>
</dbReference>
<sequence length="518" mass="56771">MAAPTSSEIPSIVHIGRILPDQPASREFTSPLSLLDATTANFSLTSAIWLLDRPNISLAPDDLTGHLRAAFGATLNAYQQWCGFLKSIITIDSNKPTRETAHFPTYARRYGRVYVHYGTVADPGVEFVEATSLATVDSLYSVHSAKRRPIWNRLENEVTLSCFVPQTAVVNALQPNEKDANGSYKPCMAVQLTRLACGGFVIAAKIAHPLADITALTLFRPDILDAHAAGDINASEANPTIVQDALALPLHRYDWWAPPMKPPSQFSADLAPAGKPLPWAEWDTQAKVEQYTIHLSQKQIDFLWQSATQDSSIMLPGLKVSKHDALLAHIWSCVVRARGLQEDQGPVHCDLVLGTRPVLKLGAGFIGSPTMMLNIESTASQVASTSLGKIAQRIRETLMTVNDEQRLAAHLHSIAYEKSPQRIWQGFLGQRHIMVTTWARAGMYEVDFGFGALIRYADGVVPCLDGCILINDAPPTNSTSSSNTCPRTWTDNGVDVTLPLLPEDMKRLLQDPLLLPEV</sequence>
<dbReference type="OMA" id="IWEAVSA"/>
<dbReference type="GO" id="GO:0016740">
    <property type="term" value="F:transferase activity"/>
    <property type="evidence" value="ECO:0007669"/>
    <property type="project" value="UniProtKB-KW"/>
</dbReference>
<dbReference type="eggNOG" id="ENOG502QVMC">
    <property type="taxonomic scope" value="Eukaryota"/>
</dbReference>
<evidence type="ECO:0000313" key="3">
    <source>
        <dbReference type="Proteomes" id="UP000016936"/>
    </source>
</evidence>
<dbReference type="STRING" id="701091.M2UWI4"/>
<dbReference type="OrthoDB" id="444127at2759"/>